<gene>
    <name evidence="2" type="primary">OJ1756_H07.50</name>
</gene>
<dbReference type="Proteomes" id="UP000000763">
    <property type="component" value="Chromosome 2"/>
</dbReference>
<evidence type="ECO:0000256" key="1">
    <source>
        <dbReference type="SAM" id="MobiDB-lite"/>
    </source>
</evidence>
<sequence>MGEEDGGDDGGGGQRRWEGGGGDDDDAEGSPALPAPGAQMVLVLPSSLPVAVVIGRKTAAAIGEKGNADGREEEATTMTWRALQRCPRMRSPPP</sequence>
<proteinExistence type="predicted"/>
<feature type="region of interest" description="Disordered" evidence="1">
    <location>
        <begin position="1"/>
        <end position="36"/>
    </location>
</feature>
<reference evidence="3" key="2">
    <citation type="journal article" date="2008" name="Nucleic Acids Res.">
        <title>The rice annotation project database (RAP-DB): 2008 update.</title>
        <authorList>
            <consortium name="The rice annotation project (RAP)"/>
        </authorList>
    </citation>
    <scope>GENOME REANNOTATION</scope>
    <source>
        <strain evidence="3">cv. Nipponbare</strain>
    </source>
</reference>
<organism evidence="2 3">
    <name type="scientific">Oryza sativa subsp. japonica</name>
    <name type="common">Rice</name>
    <dbReference type="NCBI Taxonomy" id="39947"/>
    <lineage>
        <taxon>Eukaryota</taxon>
        <taxon>Viridiplantae</taxon>
        <taxon>Streptophyta</taxon>
        <taxon>Embryophyta</taxon>
        <taxon>Tracheophyta</taxon>
        <taxon>Spermatophyta</taxon>
        <taxon>Magnoliopsida</taxon>
        <taxon>Liliopsida</taxon>
        <taxon>Poales</taxon>
        <taxon>Poaceae</taxon>
        <taxon>BOP clade</taxon>
        <taxon>Oryzoideae</taxon>
        <taxon>Oryzeae</taxon>
        <taxon>Oryzinae</taxon>
        <taxon>Oryza</taxon>
        <taxon>Oryza sativa</taxon>
    </lineage>
</organism>
<accession>Q6K896</accession>
<evidence type="ECO:0000313" key="3">
    <source>
        <dbReference type="Proteomes" id="UP000000763"/>
    </source>
</evidence>
<dbReference type="EMBL" id="AP004168">
    <property type="protein sequence ID" value="BAD21733.1"/>
    <property type="molecule type" value="Genomic_DNA"/>
</dbReference>
<dbReference type="AlphaFoldDB" id="Q6K896"/>
<evidence type="ECO:0000313" key="2">
    <source>
        <dbReference type="EMBL" id="BAD21733.1"/>
    </source>
</evidence>
<protein>
    <submittedName>
        <fullName evidence="2">Uncharacterized protein</fullName>
    </submittedName>
</protein>
<reference evidence="3" key="1">
    <citation type="journal article" date="2005" name="Nature">
        <title>The map-based sequence of the rice genome.</title>
        <authorList>
            <consortium name="International rice genome sequencing project (IRGSP)"/>
            <person name="Matsumoto T."/>
            <person name="Wu J."/>
            <person name="Kanamori H."/>
            <person name="Katayose Y."/>
            <person name="Fujisawa M."/>
            <person name="Namiki N."/>
            <person name="Mizuno H."/>
            <person name="Yamamoto K."/>
            <person name="Antonio B.A."/>
            <person name="Baba T."/>
            <person name="Sakata K."/>
            <person name="Nagamura Y."/>
            <person name="Aoki H."/>
            <person name="Arikawa K."/>
            <person name="Arita K."/>
            <person name="Bito T."/>
            <person name="Chiden Y."/>
            <person name="Fujitsuka N."/>
            <person name="Fukunaka R."/>
            <person name="Hamada M."/>
            <person name="Harada C."/>
            <person name="Hayashi A."/>
            <person name="Hijishita S."/>
            <person name="Honda M."/>
            <person name="Hosokawa S."/>
            <person name="Ichikawa Y."/>
            <person name="Idonuma A."/>
            <person name="Iijima M."/>
            <person name="Ikeda M."/>
            <person name="Ikeno M."/>
            <person name="Ito K."/>
            <person name="Ito S."/>
            <person name="Ito T."/>
            <person name="Ito Y."/>
            <person name="Ito Y."/>
            <person name="Iwabuchi A."/>
            <person name="Kamiya K."/>
            <person name="Karasawa W."/>
            <person name="Kurita K."/>
            <person name="Katagiri S."/>
            <person name="Kikuta A."/>
            <person name="Kobayashi H."/>
            <person name="Kobayashi N."/>
            <person name="Machita K."/>
            <person name="Maehara T."/>
            <person name="Masukawa M."/>
            <person name="Mizubayashi T."/>
            <person name="Mukai Y."/>
            <person name="Nagasaki H."/>
            <person name="Nagata Y."/>
            <person name="Naito S."/>
            <person name="Nakashima M."/>
            <person name="Nakama Y."/>
            <person name="Nakamichi Y."/>
            <person name="Nakamura M."/>
            <person name="Meguro A."/>
            <person name="Negishi M."/>
            <person name="Ohta I."/>
            <person name="Ohta T."/>
            <person name="Okamoto M."/>
            <person name="Ono N."/>
            <person name="Saji S."/>
            <person name="Sakaguchi M."/>
            <person name="Sakai K."/>
            <person name="Shibata M."/>
            <person name="Shimokawa T."/>
            <person name="Song J."/>
            <person name="Takazaki Y."/>
            <person name="Terasawa K."/>
            <person name="Tsugane M."/>
            <person name="Tsuji K."/>
            <person name="Ueda S."/>
            <person name="Waki K."/>
            <person name="Yamagata H."/>
            <person name="Yamamoto M."/>
            <person name="Yamamoto S."/>
            <person name="Yamane H."/>
            <person name="Yoshiki S."/>
            <person name="Yoshihara R."/>
            <person name="Yukawa K."/>
            <person name="Zhong H."/>
            <person name="Yano M."/>
            <person name="Yuan Q."/>
            <person name="Ouyang S."/>
            <person name="Liu J."/>
            <person name="Jones K.M."/>
            <person name="Gansberger K."/>
            <person name="Moffat K."/>
            <person name="Hill J."/>
            <person name="Bera J."/>
            <person name="Fadrosh D."/>
            <person name="Jin S."/>
            <person name="Johri S."/>
            <person name="Kim M."/>
            <person name="Overton L."/>
            <person name="Reardon M."/>
            <person name="Tsitrin T."/>
            <person name="Vuong H."/>
            <person name="Weaver B."/>
            <person name="Ciecko A."/>
            <person name="Tallon L."/>
            <person name="Jackson J."/>
            <person name="Pai G."/>
            <person name="Aken S.V."/>
            <person name="Utterback T."/>
            <person name="Reidmuller S."/>
            <person name="Feldblyum T."/>
            <person name="Hsiao J."/>
            <person name="Zismann V."/>
            <person name="Iobst S."/>
            <person name="de Vazeille A.R."/>
            <person name="Buell C.R."/>
            <person name="Ying K."/>
            <person name="Li Y."/>
            <person name="Lu T."/>
            <person name="Huang Y."/>
            <person name="Zhao Q."/>
            <person name="Feng Q."/>
            <person name="Zhang L."/>
            <person name="Zhu J."/>
            <person name="Weng Q."/>
            <person name="Mu J."/>
            <person name="Lu Y."/>
            <person name="Fan D."/>
            <person name="Liu Y."/>
            <person name="Guan J."/>
            <person name="Zhang Y."/>
            <person name="Yu S."/>
            <person name="Liu X."/>
            <person name="Zhang Y."/>
            <person name="Hong G."/>
            <person name="Han B."/>
            <person name="Choisne N."/>
            <person name="Demange N."/>
            <person name="Orjeda G."/>
            <person name="Samain S."/>
            <person name="Cattolico L."/>
            <person name="Pelletier E."/>
            <person name="Couloux A."/>
            <person name="Segurens B."/>
            <person name="Wincker P."/>
            <person name="D'Hont A."/>
            <person name="Scarpelli C."/>
            <person name="Weissenbach J."/>
            <person name="Salanoubat M."/>
            <person name="Quetier F."/>
            <person name="Yu Y."/>
            <person name="Kim H.R."/>
            <person name="Rambo T."/>
            <person name="Currie J."/>
            <person name="Collura K."/>
            <person name="Luo M."/>
            <person name="Yang T."/>
            <person name="Ammiraju J.S.S."/>
            <person name="Engler F."/>
            <person name="Soderlund C."/>
            <person name="Wing R.A."/>
            <person name="Palmer L.E."/>
            <person name="de la Bastide M."/>
            <person name="Spiegel L."/>
            <person name="Nascimento L."/>
            <person name="Zutavern T."/>
            <person name="O'Shaughnessy A."/>
            <person name="Dike S."/>
            <person name="Dedhia N."/>
            <person name="Preston R."/>
            <person name="Balija V."/>
            <person name="McCombie W.R."/>
            <person name="Chow T."/>
            <person name="Chen H."/>
            <person name="Chung M."/>
            <person name="Chen C."/>
            <person name="Shaw J."/>
            <person name="Wu H."/>
            <person name="Hsiao K."/>
            <person name="Chao Y."/>
            <person name="Chu M."/>
            <person name="Cheng C."/>
            <person name="Hour A."/>
            <person name="Lee P."/>
            <person name="Lin S."/>
            <person name="Lin Y."/>
            <person name="Liou J."/>
            <person name="Liu S."/>
            <person name="Hsing Y."/>
            <person name="Raghuvanshi S."/>
            <person name="Mohanty A."/>
            <person name="Bharti A.K."/>
            <person name="Gaur A."/>
            <person name="Gupta V."/>
            <person name="Kumar D."/>
            <person name="Ravi V."/>
            <person name="Vij S."/>
            <person name="Kapur A."/>
            <person name="Khurana P."/>
            <person name="Khurana P."/>
            <person name="Khurana J.P."/>
            <person name="Tyagi A.K."/>
            <person name="Gaikwad K."/>
            <person name="Singh A."/>
            <person name="Dalal V."/>
            <person name="Srivastava S."/>
            <person name="Dixit A."/>
            <person name="Pal A.K."/>
            <person name="Ghazi I.A."/>
            <person name="Yadav M."/>
            <person name="Pandit A."/>
            <person name="Bhargava A."/>
            <person name="Sureshbabu K."/>
            <person name="Batra K."/>
            <person name="Sharma T.R."/>
            <person name="Mohapatra T."/>
            <person name="Singh N.K."/>
            <person name="Messing J."/>
            <person name="Nelson A.B."/>
            <person name="Fuks G."/>
            <person name="Kavchok S."/>
            <person name="Keizer G."/>
            <person name="Linton E."/>
            <person name="Llaca V."/>
            <person name="Song R."/>
            <person name="Tanyolac B."/>
            <person name="Young S."/>
            <person name="Ho-Il K."/>
            <person name="Hahn J.H."/>
            <person name="Sangsakoo G."/>
            <person name="Vanavichit A."/>
            <person name="de Mattos Luiz.A.T."/>
            <person name="Zimmer P.D."/>
            <person name="Malone G."/>
            <person name="Dellagostin O."/>
            <person name="de Oliveira A.C."/>
            <person name="Bevan M."/>
            <person name="Bancroft I."/>
            <person name="Minx P."/>
            <person name="Cordum H."/>
            <person name="Wilson R."/>
            <person name="Cheng Z."/>
            <person name="Jin W."/>
            <person name="Jiang J."/>
            <person name="Leong S.A."/>
            <person name="Iwama H."/>
            <person name="Gojobori T."/>
            <person name="Itoh T."/>
            <person name="Niimura Y."/>
            <person name="Fujii Y."/>
            <person name="Habara T."/>
            <person name="Sakai H."/>
            <person name="Sato Y."/>
            <person name="Wilson G."/>
            <person name="Kumar K."/>
            <person name="McCouch S."/>
            <person name="Juretic N."/>
            <person name="Hoen D."/>
            <person name="Wright S."/>
            <person name="Bruskiewich R."/>
            <person name="Bureau T."/>
            <person name="Miyao A."/>
            <person name="Hirochika H."/>
            <person name="Nishikawa T."/>
            <person name="Kadowaki K."/>
            <person name="Sugiura M."/>
            <person name="Burr B."/>
            <person name="Sasaki T."/>
        </authorList>
    </citation>
    <scope>NUCLEOTIDE SEQUENCE [LARGE SCALE GENOMIC DNA]</scope>
    <source>
        <strain evidence="3">cv. Nipponbare</strain>
    </source>
</reference>
<name>Q6K896_ORYSJ</name>